<organism evidence="1 2">
    <name type="scientific">Puia dinghuensis</name>
    <dbReference type="NCBI Taxonomy" id="1792502"/>
    <lineage>
        <taxon>Bacteria</taxon>
        <taxon>Pseudomonadati</taxon>
        <taxon>Bacteroidota</taxon>
        <taxon>Chitinophagia</taxon>
        <taxon>Chitinophagales</taxon>
        <taxon>Chitinophagaceae</taxon>
        <taxon>Puia</taxon>
    </lineage>
</organism>
<gene>
    <name evidence="1" type="ORF">GCM10011511_13050</name>
</gene>
<reference evidence="1" key="1">
    <citation type="journal article" date="2014" name="Int. J. Syst. Evol. Microbiol.">
        <title>Complete genome sequence of Corynebacterium casei LMG S-19264T (=DSM 44701T), isolated from a smear-ripened cheese.</title>
        <authorList>
            <consortium name="US DOE Joint Genome Institute (JGI-PGF)"/>
            <person name="Walter F."/>
            <person name="Albersmeier A."/>
            <person name="Kalinowski J."/>
            <person name="Ruckert C."/>
        </authorList>
    </citation>
    <scope>NUCLEOTIDE SEQUENCE</scope>
    <source>
        <strain evidence="1">CGMCC 1.15448</strain>
    </source>
</reference>
<evidence type="ECO:0000313" key="2">
    <source>
        <dbReference type="Proteomes" id="UP000607559"/>
    </source>
</evidence>
<dbReference type="AlphaFoldDB" id="A0A8J2XQ82"/>
<reference evidence="1" key="2">
    <citation type="submission" date="2020-09" db="EMBL/GenBank/DDBJ databases">
        <authorList>
            <person name="Sun Q."/>
            <person name="Zhou Y."/>
        </authorList>
    </citation>
    <scope>NUCLEOTIDE SEQUENCE</scope>
    <source>
        <strain evidence="1">CGMCC 1.15448</strain>
    </source>
</reference>
<evidence type="ECO:0000313" key="1">
    <source>
        <dbReference type="EMBL" id="GGA91119.1"/>
    </source>
</evidence>
<keyword evidence="2" id="KW-1185">Reference proteome</keyword>
<dbReference type="Proteomes" id="UP000607559">
    <property type="component" value="Unassembled WGS sequence"/>
</dbReference>
<dbReference type="RefSeq" id="WP_262892846.1">
    <property type="nucleotide sequence ID" value="NZ_BMJC01000001.1"/>
</dbReference>
<proteinExistence type="predicted"/>
<dbReference type="EMBL" id="BMJC01000001">
    <property type="protein sequence ID" value="GGA91119.1"/>
    <property type="molecule type" value="Genomic_DNA"/>
</dbReference>
<sequence>MNGSTNMTPTIGSLALTNTSTIFIGDRPLTSTAYLNMNRIVLLQ</sequence>
<name>A0A8J2XQ82_9BACT</name>
<protein>
    <submittedName>
        <fullName evidence="1">Uncharacterized protein</fullName>
    </submittedName>
</protein>
<accession>A0A8J2XQ82</accession>
<comment type="caution">
    <text evidence="1">The sequence shown here is derived from an EMBL/GenBank/DDBJ whole genome shotgun (WGS) entry which is preliminary data.</text>
</comment>